<feature type="compositionally biased region" description="Basic and acidic residues" evidence="2">
    <location>
        <begin position="300"/>
        <end position="314"/>
    </location>
</feature>
<dbReference type="GO" id="GO:0007169">
    <property type="term" value="P:cell surface receptor protein tyrosine kinase signaling pathway"/>
    <property type="evidence" value="ECO:0007669"/>
    <property type="project" value="TreeGrafter"/>
</dbReference>
<dbReference type="Proteomes" id="UP000472276">
    <property type="component" value="Unassembled WGS sequence"/>
</dbReference>
<dbReference type="GO" id="GO:0005737">
    <property type="term" value="C:cytoplasm"/>
    <property type="evidence" value="ECO:0007669"/>
    <property type="project" value="TreeGrafter"/>
</dbReference>
<reference evidence="4" key="1">
    <citation type="submission" date="2025-08" db="UniProtKB">
        <authorList>
            <consortium name="Ensembl"/>
        </authorList>
    </citation>
    <scope>IDENTIFICATION</scope>
</reference>
<dbReference type="AlphaFoldDB" id="A0A668U4K1"/>
<dbReference type="InterPro" id="IPR037751">
    <property type="entry name" value="Dok1/2/3_PTB"/>
</dbReference>
<dbReference type="CDD" id="cd01203">
    <property type="entry name" value="PTB_DOK1_DOK2_DOK3"/>
    <property type="match status" value="1"/>
</dbReference>
<dbReference type="InterPro" id="IPR011993">
    <property type="entry name" value="PH-like_dom_sf"/>
</dbReference>
<organism evidence="4 5">
    <name type="scientific">Oreochromis aureus</name>
    <name type="common">Israeli tilapia</name>
    <name type="synonym">Chromis aureus</name>
    <dbReference type="NCBI Taxonomy" id="47969"/>
    <lineage>
        <taxon>Eukaryota</taxon>
        <taxon>Metazoa</taxon>
        <taxon>Chordata</taxon>
        <taxon>Craniata</taxon>
        <taxon>Vertebrata</taxon>
        <taxon>Euteleostomi</taxon>
        <taxon>Actinopterygii</taxon>
        <taxon>Neopterygii</taxon>
        <taxon>Teleostei</taxon>
        <taxon>Neoteleostei</taxon>
        <taxon>Acanthomorphata</taxon>
        <taxon>Ovalentaria</taxon>
        <taxon>Cichlomorphae</taxon>
        <taxon>Cichliformes</taxon>
        <taxon>Cichlidae</taxon>
        <taxon>African cichlids</taxon>
        <taxon>Pseudocrenilabrinae</taxon>
        <taxon>Oreochromini</taxon>
        <taxon>Oreochromis</taxon>
    </lineage>
</organism>
<feature type="compositionally biased region" description="Low complexity" evidence="2">
    <location>
        <begin position="459"/>
        <end position="484"/>
    </location>
</feature>
<dbReference type="GO" id="GO:0007265">
    <property type="term" value="P:Ras protein signal transduction"/>
    <property type="evidence" value="ECO:0007669"/>
    <property type="project" value="TreeGrafter"/>
</dbReference>
<gene>
    <name evidence="4" type="primary">LOC116324733</name>
</gene>
<evidence type="ECO:0000313" key="5">
    <source>
        <dbReference type="Proteomes" id="UP000472276"/>
    </source>
</evidence>
<dbReference type="PANTHER" id="PTHR21258:SF46">
    <property type="entry name" value="DOCKING PROTEIN 1"/>
    <property type="match status" value="1"/>
</dbReference>
<evidence type="ECO:0000259" key="3">
    <source>
        <dbReference type="PROSITE" id="PS51064"/>
    </source>
</evidence>
<dbReference type="Ensembl" id="ENSOABT00000033741.2">
    <property type="protein sequence ID" value="ENSOABP00000032837.1"/>
    <property type="gene ID" value="ENSOABG00000015110.2"/>
</dbReference>
<dbReference type="SMART" id="SM00310">
    <property type="entry name" value="PTBI"/>
    <property type="match status" value="1"/>
</dbReference>
<keyword evidence="5" id="KW-1185">Reference proteome</keyword>
<dbReference type="Pfam" id="PF02174">
    <property type="entry name" value="IRS"/>
    <property type="match status" value="1"/>
</dbReference>
<dbReference type="OMA" id="LEIQDMG"/>
<protein>
    <recommendedName>
        <fullName evidence="3">IRS-type PTB domain-containing protein</fullName>
    </recommendedName>
</protein>
<dbReference type="GO" id="GO:0043410">
    <property type="term" value="P:positive regulation of MAPK cascade"/>
    <property type="evidence" value="ECO:0007669"/>
    <property type="project" value="TreeGrafter"/>
</dbReference>
<dbReference type="InterPro" id="IPR002404">
    <property type="entry name" value="IRS_PTB"/>
</dbReference>
<proteinExistence type="predicted"/>
<name>A0A668U4K1_OREAU</name>
<reference evidence="4" key="2">
    <citation type="submission" date="2025-09" db="UniProtKB">
        <authorList>
            <consortium name="Ensembl"/>
        </authorList>
    </citation>
    <scope>IDENTIFICATION</scope>
</reference>
<evidence type="ECO:0000313" key="4">
    <source>
        <dbReference type="Ensembl" id="ENSOABP00000032837.1"/>
    </source>
</evidence>
<dbReference type="SUPFAM" id="SSF50729">
    <property type="entry name" value="PH domain-like"/>
    <property type="match status" value="1"/>
</dbReference>
<dbReference type="InterPro" id="IPR050996">
    <property type="entry name" value="Docking_Protein_DOK"/>
</dbReference>
<evidence type="ECO:0000256" key="2">
    <source>
        <dbReference type="SAM" id="MobiDB-lite"/>
    </source>
</evidence>
<feature type="region of interest" description="Disordered" evidence="2">
    <location>
        <begin position="457"/>
        <end position="484"/>
    </location>
</feature>
<feature type="region of interest" description="Disordered" evidence="2">
    <location>
        <begin position="417"/>
        <end position="440"/>
    </location>
</feature>
<dbReference type="PANTHER" id="PTHR21258">
    <property type="entry name" value="DOCKING PROTEIN RELATED"/>
    <property type="match status" value="1"/>
</dbReference>
<sequence length="502" mass="55164">GTHWVETAAVQSAHEAYCLNSLCLRRSCTGRVIFSADSAVTLCLFVHLCPAGGDLATGVRKHGDRRVKVVRLSELISVLRLPPNAEACPMENMWAFCVETQDRTMVFAALRDDCADWVDKLCQSTFQVLLHSLSQKGGRPRLNQPQMEENQIYVSVEEASEFWVAIQRTEAATRCGLQGAYWLQVGREALLLKETQKKNVVHEWPYELLRRYGNDKVCLTLTIEAGRRCDSGPGVFIFETPQAEKIFTLIQSTIKLKTSSTNQNPEGEKVVVTNIQAHSPLPKVPDMTNIAAILENKLRTEESKEESAHAREDQPPPITLMPLPLVPMSDGSSAGNHGDQSEAIYANPSDCIRPVMKTPPVRSTYIDPASVLPLKPPCAAPHPPPRADDPDSVYSEVYDKISPHQNKDNVLQKKEEMKVSAEGDPVYAQPSSRSKVSLKSEAKADPFAHLYAHVCKKAPSSSPSSSNESTPSSSSSPIANTSTTKATDCSLDDVIYENLGII</sequence>
<dbReference type="SMART" id="SM01244">
    <property type="entry name" value="IRS"/>
    <property type="match status" value="1"/>
</dbReference>
<dbReference type="PROSITE" id="PS51064">
    <property type="entry name" value="IRS_PTB"/>
    <property type="match status" value="1"/>
</dbReference>
<dbReference type="Gene3D" id="2.30.29.30">
    <property type="entry name" value="Pleckstrin-homology domain (PH domain)/Phosphotyrosine-binding domain (PTB)"/>
    <property type="match status" value="2"/>
</dbReference>
<accession>A0A668U4K1</accession>
<evidence type="ECO:0000256" key="1">
    <source>
        <dbReference type="ARBA" id="ARBA00022553"/>
    </source>
</evidence>
<feature type="domain" description="IRS-type PTB" evidence="3">
    <location>
        <begin position="158"/>
        <end position="264"/>
    </location>
</feature>
<keyword evidence="1" id="KW-0597">Phosphoprotein</keyword>
<feature type="region of interest" description="Disordered" evidence="2">
    <location>
        <begin position="300"/>
        <end position="319"/>
    </location>
</feature>